<evidence type="ECO:0008006" key="8">
    <source>
        <dbReference type="Google" id="ProtNLM"/>
    </source>
</evidence>
<dbReference type="Proteomes" id="UP000229459">
    <property type="component" value="Unassembled WGS sequence"/>
</dbReference>
<dbReference type="AlphaFoldDB" id="A0A2H0B576"/>
<evidence type="ECO:0000256" key="1">
    <source>
        <dbReference type="ARBA" id="ARBA00003416"/>
    </source>
</evidence>
<comment type="similarity">
    <text evidence="2">Belongs to the RmuC family.</text>
</comment>
<keyword evidence="4" id="KW-0233">DNA recombination</keyword>
<organism evidence="6 7">
    <name type="scientific">Candidatus Beckwithbacteria bacterium CG23_combo_of_CG06-09_8_20_14_all_34_8</name>
    <dbReference type="NCBI Taxonomy" id="1974497"/>
    <lineage>
        <taxon>Bacteria</taxon>
        <taxon>Candidatus Beckwithiibacteriota</taxon>
    </lineage>
</organism>
<evidence type="ECO:0000256" key="4">
    <source>
        <dbReference type="ARBA" id="ARBA00023172"/>
    </source>
</evidence>
<comment type="function">
    <text evidence="1">Involved in DNA recombination.</text>
</comment>
<protein>
    <recommendedName>
        <fullName evidence="8">DNA recombination protein RmuC</fullName>
    </recommendedName>
</protein>
<keyword evidence="5" id="KW-0812">Transmembrane</keyword>
<gene>
    <name evidence="6" type="ORF">COX08_04340</name>
</gene>
<dbReference type="EMBL" id="PCSR01000102">
    <property type="protein sequence ID" value="PIP52833.1"/>
    <property type="molecule type" value="Genomic_DNA"/>
</dbReference>
<evidence type="ECO:0000313" key="7">
    <source>
        <dbReference type="Proteomes" id="UP000229459"/>
    </source>
</evidence>
<proteinExistence type="inferred from homology"/>
<accession>A0A2H0B576</accession>
<keyword evidence="5" id="KW-1133">Transmembrane helix</keyword>
<keyword evidence="3" id="KW-0175">Coiled coil</keyword>
<evidence type="ECO:0000256" key="5">
    <source>
        <dbReference type="SAM" id="Phobius"/>
    </source>
</evidence>
<dbReference type="InterPro" id="IPR003798">
    <property type="entry name" value="DNA_recombination_RmuC"/>
</dbReference>
<evidence type="ECO:0000313" key="6">
    <source>
        <dbReference type="EMBL" id="PIP52833.1"/>
    </source>
</evidence>
<dbReference type="PANTHER" id="PTHR30563:SF0">
    <property type="entry name" value="DNA RECOMBINATION PROTEIN RMUC"/>
    <property type="match status" value="1"/>
</dbReference>
<evidence type="ECO:0000256" key="3">
    <source>
        <dbReference type="ARBA" id="ARBA00023054"/>
    </source>
</evidence>
<dbReference type="Pfam" id="PF02646">
    <property type="entry name" value="RmuC"/>
    <property type="match status" value="1"/>
</dbReference>
<sequence>MNLEIIIILILVIVAFWILTWFLSKKINQLQNKTADQALLQWLSSMQQSIERNNNTLTSVLNQTNKNISDSLLQSSQKIDQRLDSAVKLINDTTKELTRMNELGATMKDLQLLLQAPKLRGNLGEEILADMLAQILPKKNFSLQFAFQNGLKVDAIVKTASGMLPIDAKFPVENFAKQLKSENAQERVNFRKQFSADVRKHIKDIANKYIQPTQGTVDFAFMYIPSEAVFAEICNEQELMDLARQSRIYPVSPNTLYAHLQTVLLAFEGQKIEESAKSVLRLLKSLQKDYVKMDESVSLLGKHLQNASNQYANTFSQMNVLGQKLNRQDLLE</sequence>
<reference evidence="6 7" key="1">
    <citation type="submission" date="2017-09" db="EMBL/GenBank/DDBJ databases">
        <title>Depth-based differentiation of microbial function through sediment-hosted aquifers and enrichment of novel symbionts in the deep terrestrial subsurface.</title>
        <authorList>
            <person name="Probst A.J."/>
            <person name="Ladd B."/>
            <person name="Jarett J.K."/>
            <person name="Geller-Mcgrath D.E."/>
            <person name="Sieber C.M."/>
            <person name="Emerson J.B."/>
            <person name="Anantharaman K."/>
            <person name="Thomas B.C."/>
            <person name="Malmstrom R."/>
            <person name="Stieglmeier M."/>
            <person name="Klingl A."/>
            <person name="Woyke T."/>
            <person name="Ryan C.M."/>
            <person name="Banfield J.F."/>
        </authorList>
    </citation>
    <scope>NUCLEOTIDE SEQUENCE [LARGE SCALE GENOMIC DNA]</scope>
    <source>
        <strain evidence="6">CG23_combo_of_CG06-09_8_20_14_all_34_8</strain>
    </source>
</reference>
<dbReference type="GO" id="GO:0006310">
    <property type="term" value="P:DNA recombination"/>
    <property type="evidence" value="ECO:0007669"/>
    <property type="project" value="UniProtKB-KW"/>
</dbReference>
<evidence type="ECO:0000256" key="2">
    <source>
        <dbReference type="ARBA" id="ARBA00009840"/>
    </source>
</evidence>
<name>A0A2H0B576_9BACT</name>
<dbReference type="PANTHER" id="PTHR30563">
    <property type="entry name" value="DNA RECOMBINATION PROTEIN RMUC"/>
    <property type="match status" value="1"/>
</dbReference>
<comment type="caution">
    <text evidence="6">The sequence shown here is derived from an EMBL/GenBank/DDBJ whole genome shotgun (WGS) entry which is preliminary data.</text>
</comment>
<keyword evidence="5" id="KW-0472">Membrane</keyword>
<feature type="transmembrane region" description="Helical" evidence="5">
    <location>
        <begin position="6"/>
        <end position="23"/>
    </location>
</feature>